<dbReference type="AlphaFoldDB" id="A0A9P0LLH5"/>
<gene>
    <name evidence="1" type="ORF">ACAOBT_LOCUS23446</name>
</gene>
<sequence length="156" mass="18112">MSRHNWVQWNTKAKQGERDFTLKRKGTKDYTRSIKKSKKMAALSDLSNTAVDGMYKDNHKQSIRTNGSNVYNEVLDHLNGSLRVTSIIDSFDLNHYNTTEENRVKNLNPLSRTNSYMNASTFEEYGTFRKGPYIIDDNVDHVCYRRYSDAEDATQL</sequence>
<dbReference type="EMBL" id="CAKOFQ010007272">
    <property type="protein sequence ID" value="CAH1996957.1"/>
    <property type="molecule type" value="Genomic_DNA"/>
</dbReference>
<protein>
    <submittedName>
        <fullName evidence="1">Uncharacterized protein</fullName>
    </submittedName>
</protein>
<accession>A0A9P0LLH5</accession>
<name>A0A9P0LLH5_ACAOB</name>
<keyword evidence="2" id="KW-1185">Reference proteome</keyword>
<reference evidence="1" key="1">
    <citation type="submission" date="2022-03" db="EMBL/GenBank/DDBJ databases">
        <authorList>
            <person name="Sayadi A."/>
        </authorList>
    </citation>
    <scope>NUCLEOTIDE SEQUENCE</scope>
</reference>
<proteinExistence type="predicted"/>
<dbReference type="Proteomes" id="UP001152888">
    <property type="component" value="Unassembled WGS sequence"/>
</dbReference>
<organism evidence="1 2">
    <name type="scientific">Acanthoscelides obtectus</name>
    <name type="common">Bean weevil</name>
    <name type="synonym">Bruchus obtectus</name>
    <dbReference type="NCBI Taxonomy" id="200917"/>
    <lineage>
        <taxon>Eukaryota</taxon>
        <taxon>Metazoa</taxon>
        <taxon>Ecdysozoa</taxon>
        <taxon>Arthropoda</taxon>
        <taxon>Hexapoda</taxon>
        <taxon>Insecta</taxon>
        <taxon>Pterygota</taxon>
        <taxon>Neoptera</taxon>
        <taxon>Endopterygota</taxon>
        <taxon>Coleoptera</taxon>
        <taxon>Polyphaga</taxon>
        <taxon>Cucujiformia</taxon>
        <taxon>Chrysomeloidea</taxon>
        <taxon>Chrysomelidae</taxon>
        <taxon>Bruchinae</taxon>
        <taxon>Bruchini</taxon>
        <taxon>Acanthoscelides</taxon>
    </lineage>
</organism>
<comment type="caution">
    <text evidence="1">The sequence shown here is derived from an EMBL/GenBank/DDBJ whole genome shotgun (WGS) entry which is preliminary data.</text>
</comment>
<dbReference type="OrthoDB" id="6581954at2759"/>
<evidence type="ECO:0000313" key="2">
    <source>
        <dbReference type="Proteomes" id="UP001152888"/>
    </source>
</evidence>
<evidence type="ECO:0000313" key="1">
    <source>
        <dbReference type="EMBL" id="CAH1996957.1"/>
    </source>
</evidence>